<dbReference type="GO" id="GO:0031177">
    <property type="term" value="F:phosphopantetheine binding"/>
    <property type="evidence" value="ECO:0007669"/>
    <property type="project" value="TreeGrafter"/>
</dbReference>
<dbReference type="InterPro" id="IPR000873">
    <property type="entry name" value="AMP-dep_synth/lig_dom"/>
</dbReference>
<dbReference type="SUPFAM" id="SSF56801">
    <property type="entry name" value="Acetyl-CoA synthetase-like"/>
    <property type="match status" value="1"/>
</dbReference>
<evidence type="ECO:0000313" key="3">
    <source>
        <dbReference type="Proteomes" id="UP000033699"/>
    </source>
</evidence>
<dbReference type="Proteomes" id="UP000033699">
    <property type="component" value="Unassembled WGS sequence"/>
</dbReference>
<dbReference type="PANTHER" id="PTHR45527:SF1">
    <property type="entry name" value="FATTY ACID SYNTHASE"/>
    <property type="match status" value="1"/>
</dbReference>
<organism evidence="2 3">
    <name type="scientific">Streptomyces rubellomurinus (strain ATCC 31215)</name>
    <dbReference type="NCBI Taxonomy" id="359131"/>
    <lineage>
        <taxon>Bacteria</taxon>
        <taxon>Bacillati</taxon>
        <taxon>Actinomycetota</taxon>
        <taxon>Actinomycetes</taxon>
        <taxon>Kitasatosporales</taxon>
        <taxon>Streptomycetaceae</taxon>
        <taxon>Streptomyces</taxon>
    </lineage>
</organism>
<evidence type="ECO:0000259" key="1">
    <source>
        <dbReference type="Pfam" id="PF00501"/>
    </source>
</evidence>
<evidence type="ECO:0000313" key="2">
    <source>
        <dbReference type="EMBL" id="KJS57646.1"/>
    </source>
</evidence>
<dbReference type="PANTHER" id="PTHR45527">
    <property type="entry name" value="NONRIBOSOMAL PEPTIDE SYNTHETASE"/>
    <property type="match status" value="1"/>
</dbReference>
<sequence>TLLNVYGPTESTVAATVSGSGLSGSATPSLGKAVVGTRLYVLDSGLRPVVPGVVGELYIAGDGLARGYLKRPGMTAE</sequence>
<keyword evidence="3" id="KW-1185">Reference proteome</keyword>
<name>A0A0F2T5D4_STRR3</name>
<dbReference type="Pfam" id="PF00501">
    <property type="entry name" value="AMP-binding"/>
    <property type="match status" value="1"/>
</dbReference>
<comment type="caution">
    <text evidence="2">The sequence shown here is derived from an EMBL/GenBank/DDBJ whole genome shotgun (WGS) entry which is preliminary data.</text>
</comment>
<gene>
    <name evidence="2" type="ORF">VM95_38350</name>
</gene>
<dbReference type="AlphaFoldDB" id="A0A0F2T5D4"/>
<dbReference type="Gene3D" id="3.40.50.12780">
    <property type="entry name" value="N-terminal domain of ligase-like"/>
    <property type="match status" value="1"/>
</dbReference>
<dbReference type="InterPro" id="IPR042099">
    <property type="entry name" value="ANL_N_sf"/>
</dbReference>
<proteinExistence type="predicted"/>
<feature type="domain" description="AMP-dependent synthetase/ligase" evidence="1">
    <location>
        <begin position="2"/>
        <end position="69"/>
    </location>
</feature>
<reference evidence="2 3" key="1">
    <citation type="submission" date="2015-02" db="EMBL/GenBank/DDBJ databases">
        <authorList>
            <person name="Ju K.-S."/>
            <person name="Doroghazi J.R."/>
            <person name="Metcalf W."/>
        </authorList>
    </citation>
    <scope>NUCLEOTIDE SEQUENCE [LARGE SCALE GENOMIC DNA]</scope>
    <source>
        <strain evidence="2 3">ATCC 31215</strain>
    </source>
</reference>
<feature type="non-terminal residue" evidence="2">
    <location>
        <position position="77"/>
    </location>
</feature>
<protein>
    <recommendedName>
        <fullName evidence="1">AMP-dependent synthetase/ligase domain-containing protein</fullName>
    </recommendedName>
</protein>
<accession>A0A0F2T5D4</accession>
<dbReference type="EMBL" id="JZKH01000397">
    <property type="protein sequence ID" value="KJS57646.1"/>
    <property type="molecule type" value="Genomic_DNA"/>
</dbReference>
<dbReference type="GO" id="GO:0044550">
    <property type="term" value="P:secondary metabolite biosynthetic process"/>
    <property type="evidence" value="ECO:0007669"/>
    <property type="project" value="TreeGrafter"/>
</dbReference>
<dbReference type="OrthoDB" id="2472181at2"/>
<dbReference type="GO" id="GO:0043041">
    <property type="term" value="P:amino acid activation for nonribosomal peptide biosynthetic process"/>
    <property type="evidence" value="ECO:0007669"/>
    <property type="project" value="TreeGrafter"/>
</dbReference>
<feature type="non-terminal residue" evidence="2">
    <location>
        <position position="1"/>
    </location>
</feature>
<dbReference type="GO" id="GO:0005829">
    <property type="term" value="C:cytosol"/>
    <property type="evidence" value="ECO:0007669"/>
    <property type="project" value="TreeGrafter"/>
</dbReference>